<name>A0A6L2ZXY3_9LACT</name>
<protein>
    <submittedName>
        <fullName evidence="2">Uncharacterized protein</fullName>
    </submittedName>
</protein>
<dbReference type="EMBL" id="BLXU01000010">
    <property type="protein sequence ID" value="GFO52367.1"/>
    <property type="molecule type" value="Genomic_DNA"/>
</dbReference>
<organism evidence="2 3">
    <name type="scientific">Lactococcus garvieae</name>
    <dbReference type="NCBI Taxonomy" id="1363"/>
    <lineage>
        <taxon>Bacteria</taxon>
        <taxon>Bacillati</taxon>
        <taxon>Bacillota</taxon>
        <taxon>Bacilli</taxon>
        <taxon>Lactobacillales</taxon>
        <taxon>Streptococcaceae</taxon>
        <taxon>Lactococcus</taxon>
    </lineage>
</organism>
<reference evidence="2 3" key="1">
    <citation type="submission" date="2020-06" db="EMBL/GenBank/DDBJ databases">
        <title>Draft genome sequence of Lactic acid bacteria from Okinawan-style tofu.</title>
        <authorList>
            <person name="Takara I."/>
            <person name="Ikematsu S."/>
        </authorList>
    </citation>
    <scope>NUCLEOTIDE SEQUENCE [LARGE SCALE GENOMIC DNA]</scope>
    <source>
        <strain evidence="3">lg38</strain>
    </source>
</reference>
<accession>A0A6L2ZXY3</accession>
<feature type="chain" id="PRO_5038407286" evidence="1">
    <location>
        <begin position="29"/>
        <end position="256"/>
    </location>
</feature>
<dbReference type="RefSeq" id="WP_017370773.1">
    <property type="nucleotide sequence ID" value="NZ_BLXU01000010.1"/>
</dbReference>
<keyword evidence="1" id="KW-0732">Signal</keyword>
<dbReference type="Proteomes" id="UP000504756">
    <property type="component" value="Unassembled WGS sequence"/>
</dbReference>
<dbReference type="AlphaFoldDB" id="A0A6L2ZXY3"/>
<comment type="caution">
    <text evidence="2">The sequence shown here is derived from an EMBL/GenBank/DDBJ whole genome shotgun (WGS) entry which is preliminary data.</text>
</comment>
<feature type="signal peptide" evidence="1">
    <location>
        <begin position="1"/>
        <end position="28"/>
    </location>
</feature>
<evidence type="ECO:0000256" key="1">
    <source>
        <dbReference type="SAM" id="SignalP"/>
    </source>
</evidence>
<gene>
    <name evidence="2" type="ORF">ikelab_16420</name>
</gene>
<sequence>MKKNKFKQITIGLVAGVTLLTAVSPVLVASANDFTAQDSNITSMNFDNDHNTAGKNDVFEQVQGKANSLSNTEIASNVEVTTITNKDSDTVTAVKIDNQESKSYTTIVNSGDSIIVSKSIFDQNTQEYNVETKVFKNDNDNNEANSVMMARGWSAWKYTNIAVGSRAFAYAVDTAVIGLGTAAMTAALPGAIAAAAGCSVAAARGFVSFTAGVGFGYLATIKSPGQWLSNKLDTNKNGWIGIYYRQTANRTQWKTI</sequence>
<evidence type="ECO:0000313" key="3">
    <source>
        <dbReference type="Proteomes" id="UP000504756"/>
    </source>
</evidence>
<proteinExistence type="predicted"/>
<evidence type="ECO:0000313" key="2">
    <source>
        <dbReference type="EMBL" id="GFO52367.1"/>
    </source>
</evidence>